<feature type="transmembrane region" description="Helical" evidence="7">
    <location>
        <begin position="128"/>
        <end position="147"/>
    </location>
</feature>
<keyword evidence="5 7" id="KW-0472">Membrane</keyword>
<evidence type="ECO:0000256" key="3">
    <source>
        <dbReference type="ARBA" id="ARBA00022692"/>
    </source>
</evidence>
<dbReference type="GO" id="GO:0010043">
    <property type="term" value="P:response to zinc ion"/>
    <property type="evidence" value="ECO:0007669"/>
    <property type="project" value="TreeGrafter"/>
</dbReference>
<evidence type="ECO:0000256" key="1">
    <source>
        <dbReference type="ARBA" id="ARBA00004141"/>
    </source>
</evidence>
<evidence type="ECO:0000256" key="5">
    <source>
        <dbReference type="ARBA" id="ARBA00023136"/>
    </source>
</evidence>
<sequence>MLQYEFMQRAFLAGVLVSIMTSLAGNFLVLKRFSQMGDSLSHTAIVGVAAALLLNFSPTIGAIISTVGFAIVLEYFKSRFKRFEEVSLALVSITALGLASVLFGILKSSSNLMSFLFGSIVAIGNEDVWIIFAVCLLTVTFIAMFRKRLILATFDEVSAKVSGINTKLLDYLLSIVSATIIAVSLKIVGGLLISSMIVFPTAIAMRFSKNFGMLQVVSLLVSLIAIIAGLTSSYYIDIPPGGATVLTFLVIFFIAEIINITRKKHIKKTSK</sequence>
<dbReference type="EMBL" id="CP034791">
    <property type="protein sequence ID" value="AZT89736.1"/>
    <property type="molecule type" value="Genomic_DNA"/>
</dbReference>
<keyword evidence="3 6" id="KW-0812">Transmembrane</keyword>
<feature type="transmembrane region" description="Helical" evidence="7">
    <location>
        <begin position="242"/>
        <end position="261"/>
    </location>
</feature>
<gene>
    <name evidence="8" type="ORF">ELD05_03200</name>
</gene>
<dbReference type="RefSeq" id="WP_127351329.1">
    <property type="nucleotide sequence ID" value="NZ_CP034791.1"/>
</dbReference>
<dbReference type="InterPro" id="IPR001626">
    <property type="entry name" value="ABC_TroCD"/>
</dbReference>
<feature type="transmembrane region" description="Helical" evidence="7">
    <location>
        <begin position="48"/>
        <end position="76"/>
    </location>
</feature>
<dbReference type="PANTHER" id="PTHR30477:SF0">
    <property type="entry name" value="METAL TRANSPORT SYSTEM MEMBRANE PROTEIN TM_0125-RELATED"/>
    <property type="match status" value="1"/>
</dbReference>
<keyword evidence="6" id="KW-0813">Transport</keyword>
<name>A0A3T0D440_9FIRM</name>
<dbReference type="Pfam" id="PF00950">
    <property type="entry name" value="ABC-3"/>
    <property type="match status" value="1"/>
</dbReference>
<evidence type="ECO:0000313" key="8">
    <source>
        <dbReference type="EMBL" id="AZT89736.1"/>
    </source>
</evidence>
<dbReference type="SUPFAM" id="SSF81345">
    <property type="entry name" value="ABC transporter involved in vitamin B12 uptake, BtuC"/>
    <property type="match status" value="1"/>
</dbReference>
<evidence type="ECO:0000256" key="6">
    <source>
        <dbReference type="RuleBase" id="RU003943"/>
    </source>
</evidence>
<feature type="transmembrane region" description="Helical" evidence="7">
    <location>
        <begin position="214"/>
        <end position="236"/>
    </location>
</feature>
<dbReference type="Gene3D" id="1.10.3470.10">
    <property type="entry name" value="ABC transporter involved in vitamin B12 uptake, BtuC"/>
    <property type="match status" value="1"/>
</dbReference>
<dbReference type="AlphaFoldDB" id="A0A3T0D440"/>
<comment type="subcellular location">
    <subcellularLocation>
        <location evidence="6">Cell membrane</location>
        <topology evidence="6">Multi-pass membrane protein</topology>
    </subcellularLocation>
    <subcellularLocation>
        <location evidence="1">Membrane</location>
        <topology evidence="1">Multi-pass membrane protein</topology>
    </subcellularLocation>
</comment>
<dbReference type="InterPro" id="IPR037294">
    <property type="entry name" value="ABC_BtuC-like"/>
</dbReference>
<accession>A0A3T0D440</accession>
<organism evidence="8 9">
    <name type="scientific">Caldicellulosiruptor changbaiensis</name>
    <dbReference type="NCBI Taxonomy" id="1222016"/>
    <lineage>
        <taxon>Bacteria</taxon>
        <taxon>Bacillati</taxon>
        <taxon>Bacillota</taxon>
        <taxon>Bacillota incertae sedis</taxon>
        <taxon>Caldicellulosiruptorales</taxon>
        <taxon>Caldicellulosiruptoraceae</taxon>
        <taxon>Caldicellulosiruptor</taxon>
    </lineage>
</organism>
<protein>
    <submittedName>
        <fullName evidence="8">Metal ABC transporter permease</fullName>
    </submittedName>
</protein>
<dbReference type="Proteomes" id="UP000282930">
    <property type="component" value="Chromosome"/>
</dbReference>
<keyword evidence="9" id="KW-1185">Reference proteome</keyword>
<dbReference type="GO" id="GO:0043190">
    <property type="term" value="C:ATP-binding cassette (ABC) transporter complex"/>
    <property type="evidence" value="ECO:0007669"/>
    <property type="project" value="InterPro"/>
</dbReference>
<evidence type="ECO:0000256" key="4">
    <source>
        <dbReference type="ARBA" id="ARBA00022989"/>
    </source>
</evidence>
<dbReference type="GO" id="GO:0055085">
    <property type="term" value="P:transmembrane transport"/>
    <property type="evidence" value="ECO:0007669"/>
    <property type="project" value="InterPro"/>
</dbReference>
<evidence type="ECO:0000256" key="7">
    <source>
        <dbReference type="SAM" id="Phobius"/>
    </source>
</evidence>
<dbReference type="KEGG" id="ccha:ELD05_03200"/>
<reference evidence="8 9" key="1">
    <citation type="submission" date="2018-12" db="EMBL/GenBank/DDBJ databases">
        <title>Genome sequence from the cellulolytic species, Caldicellulosiruptor changbaiensis.</title>
        <authorList>
            <person name="Blumer-Schuette S.E."/>
            <person name="Mendoza C."/>
        </authorList>
    </citation>
    <scope>NUCLEOTIDE SEQUENCE [LARGE SCALE GENOMIC DNA]</scope>
    <source>
        <strain evidence="8 9">CBS-Z</strain>
    </source>
</reference>
<evidence type="ECO:0000256" key="2">
    <source>
        <dbReference type="ARBA" id="ARBA00008034"/>
    </source>
</evidence>
<evidence type="ECO:0000313" key="9">
    <source>
        <dbReference type="Proteomes" id="UP000282930"/>
    </source>
</evidence>
<feature type="transmembrane region" description="Helical" evidence="7">
    <location>
        <begin position="88"/>
        <end position="108"/>
    </location>
</feature>
<feature type="transmembrane region" description="Helical" evidence="7">
    <location>
        <begin position="168"/>
        <end position="185"/>
    </location>
</feature>
<comment type="similarity">
    <text evidence="2 6">Belongs to the ABC-3 integral membrane protein family.</text>
</comment>
<proteinExistence type="inferred from homology"/>
<dbReference type="PANTHER" id="PTHR30477">
    <property type="entry name" value="ABC-TRANSPORTER METAL-BINDING PROTEIN"/>
    <property type="match status" value="1"/>
</dbReference>
<dbReference type="CDD" id="cd06550">
    <property type="entry name" value="TM_ABC_iron-siderophores_like"/>
    <property type="match status" value="1"/>
</dbReference>
<keyword evidence="4 7" id="KW-1133">Transmembrane helix</keyword>